<dbReference type="CDD" id="cd03230">
    <property type="entry name" value="ABC_DR_subfamily_A"/>
    <property type="match status" value="1"/>
</dbReference>
<reference evidence="4 5" key="1">
    <citation type="submission" date="2018-09" db="EMBL/GenBank/DDBJ databases">
        <title>Paenibacillus SK2017-BO5.</title>
        <authorList>
            <person name="Piskunova J.V."/>
            <person name="Dubiley S.A."/>
            <person name="Severinov K.V."/>
        </authorList>
    </citation>
    <scope>NUCLEOTIDE SEQUENCE [LARGE SCALE GENOMIC DNA]</scope>
    <source>
        <strain evidence="4 5">BO5</strain>
    </source>
</reference>
<dbReference type="GO" id="GO:0016887">
    <property type="term" value="F:ATP hydrolysis activity"/>
    <property type="evidence" value="ECO:0007669"/>
    <property type="project" value="InterPro"/>
</dbReference>
<dbReference type="RefSeq" id="WP_119790433.1">
    <property type="nucleotide sequence ID" value="NZ_QYZD01000001.1"/>
</dbReference>
<name>A0A3A3GP01_PANTH</name>
<dbReference type="Pfam" id="PF00005">
    <property type="entry name" value="ABC_tran"/>
    <property type="match status" value="1"/>
</dbReference>
<accession>A0A3A3GP01</accession>
<dbReference type="InterPro" id="IPR003593">
    <property type="entry name" value="AAA+_ATPase"/>
</dbReference>
<dbReference type="Proteomes" id="UP000266177">
    <property type="component" value="Unassembled WGS sequence"/>
</dbReference>
<keyword evidence="1" id="KW-0547">Nucleotide-binding</keyword>
<evidence type="ECO:0000256" key="1">
    <source>
        <dbReference type="ARBA" id="ARBA00022741"/>
    </source>
</evidence>
<evidence type="ECO:0000256" key="2">
    <source>
        <dbReference type="ARBA" id="ARBA00022840"/>
    </source>
</evidence>
<keyword evidence="2 4" id="KW-0067">ATP-binding</keyword>
<dbReference type="SUPFAM" id="SSF52540">
    <property type="entry name" value="P-loop containing nucleoside triphosphate hydrolases"/>
    <property type="match status" value="1"/>
</dbReference>
<protein>
    <submittedName>
        <fullName evidence="4">ABC transporter ATP-binding protein</fullName>
    </submittedName>
</protein>
<evidence type="ECO:0000313" key="5">
    <source>
        <dbReference type="Proteomes" id="UP000266177"/>
    </source>
</evidence>
<evidence type="ECO:0000259" key="3">
    <source>
        <dbReference type="PROSITE" id="PS50893"/>
    </source>
</evidence>
<evidence type="ECO:0000313" key="4">
    <source>
        <dbReference type="EMBL" id="RJG26838.1"/>
    </source>
</evidence>
<dbReference type="EMBL" id="QYZD01000001">
    <property type="protein sequence ID" value="RJG26838.1"/>
    <property type="molecule type" value="Genomic_DNA"/>
</dbReference>
<dbReference type="PROSITE" id="PS50893">
    <property type="entry name" value="ABC_TRANSPORTER_2"/>
    <property type="match status" value="1"/>
</dbReference>
<dbReference type="OrthoDB" id="9804819at2"/>
<dbReference type="InterPro" id="IPR027417">
    <property type="entry name" value="P-loop_NTPase"/>
</dbReference>
<gene>
    <name evidence="4" type="ORF">DQX05_02100</name>
</gene>
<organism evidence="4 5">
    <name type="scientific">Paenibacillus thiaminolyticus</name>
    <name type="common">Bacillus thiaminolyticus</name>
    <dbReference type="NCBI Taxonomy" id="49283"/>
    <lineage>
        <taxon>Bacteria</taxon>
        <taxon>Bacillati</taxon>
        <taxon>Bacillota</taxon>
        <taxon>Bacilli</taxon>
        <taxon>Bacillales</taxon>
        <taxon>Paenibacillaceae</taxon>
        <taxon>Paenibacillus</taxon>
    </lineage>
</organism>
<dbReference type="InterPro" id="IPR003439">
    <property type="entry name" value="ABC_transporter-like_ATP-bd"/>
</dbReference>
<sequence>MMQVEAVHKSIDGKPVLRGVSFSIEPGRIVGLMGRNGTGKTTLLRTMVGIYSPDQGSVAFDGISVHRYPELKRDIVFVPDAPTALESYTIRECASWYAQIYPNFDLFYFTEAMKNFKLPLNKRVRSLSKGMKMLFSTALGLATKARLILFDEPTNGIDAIAKKQLLSLIVGSLGEESSILISSHMLHELDRIADTVVLLREGRTEDVWELEQLRQQIKKLQIVFGKPEPPAWLYEPEVFVLQQVGRVYTVIVESEAALEALKREEPMLIDELPLSLDDWFTWKSGGDGGAA</sequence>
<dbReference type="AlphaFoldDB" id="A0A3A3GP01"/>
<proteinExistence type="predicted"/>
<dbReference type="PANTHER" id="PTHR43158:SF10">
    <property type="entry name" value="ABC TRANSPORTER ATP-BINDING PROTEIN YTRB"/>
    <property type="match status" value="1"/>
</dbReference>
<comment type="caution">
    <text evidence="4">The sequence shown here is derived from an EMBL/GenBank/DDBJ whole genome shotgun (WGS) entry which is preliminary data.</text>
</comment>
<dbReference type="PANTHER" id="PTHR43158">
    <property type="entry name" value="SKFA PEPTIDE EXPORT ATP-BINDING PROTEIN SKFE"/>
    <property type="match status" value="1"/>
</dbReference>
<dbReference type="GO" id="GO:0005524">
    <property type="term" value="F:ATP binding"/>
    <property type="evidence" value="ECO:0007669"/>
    <property type="project" value="UniProtKB-KW"/>
</dbReference>
<dbReference type="Gene3D" id="3.40.50.300">
    <property type="entry name" value="P-loop containing nucleotide triphosphate hydrolases"/>
    <property type="match status" value="1"/>
</dbReference>
<dbReference type="SMART" id="SM00382">
    <property type="entry name" value="AAA"/>
    <property type="match status" value="1"/>
</dbReference>
<feature type="domain" description="ABC transporter" evidence="3">
    <location>
        <begin position="2"/>
        <end position="226"/>
    </location>
</feature>